<dbReference type="InterPro" id="IPR005841">
    <property type="entry name" value="Alpha-D-phosphohexomutase_SF"/>
</dbReference>
<dbReference type="SUPFAM" id="SSF53738">
    <property type="entry name" value="Phosphoglucomutase, first 3 domains"/>
    <property type="match status" value="3"/>
</dbReference>
<feature type="domain" description="Alpha-D-phosphohexomutase alpha/beta/alpha" evidence="11">
    <location>
        <begin position="259"/>
        <end position="363"/>
    </location>
</feature>
<dbReference type="Pfam" id="PF02880">
    <property type="entry name" value="PGM_PMM_III"/>
    <property type="match status" value="1"/>
</dbReference>
<evidence type="ECO:0000256" key="5">
    <source>
        <dbReference type="ARBA" id="ARBA00022842"/>
    </source>
</evidence>
<dbReference type="PROSITE" id="PS00710">
    <property type="entry name" value="PGM_PMM"/>
    <property type="match status" value="1"/>
</dbReference>
<keyword evidence="4 7" id="KW-0479">Metal-binding</keyword>
<dbReference type="NCBIfam" id="TIGR03990">
    <property type="entry name" value="Arch_GlmM"/>
    <property type="match status" value="1"/>
</dbReference>
<protein>
    <submittedName>
        <fullName evidence="12">Phosphoglucosamine mutase</fullName>
        <ecNumber evidence="12">5.4.2.10</ecNumber>
    </submittedName>
</protein>
<dbReference type="GO" id="GO:0009252">
    <property type="term" value="P:peptidoglycan biosynthetic process"/>
    <property type="evidence" value="ECO:0007669"/>
    <property type="project" value="TreeGrafter"/>
</dbReference>
<feature type="domain" description="Alpha-D-phosphohexomutase alpha/beta/alpha" evidence="9">
    <location>
        <begin position="9"/>
        <end position="129"/>
    </location>
</feature>
<evidence type="ECO:0000256" key="2">
    <source>
        <dbReference type="ARBA" id="ARBA00010231"/>
    </source>
</evidence>
<dbReference type="InterPro" id="IPR036900">
    <property type="entry name" value="A-D-PHexomutase_C_sf"/>
</dbReference>
<dbReference type="Gene3D" id="3.40.120.10">
    <property type="entry name" value="Alpha-D-Glucose-1,6-Bisphosphate, subunit A, domain 3"/>
    <property type="match status" value="3"/>
</dbReference>
<evidence type="ECO:0000256" key="3">
    <source>
        <dbReference type="ARBA" id="ARBA00022553"/>
    </source>
</evidence>
<dbReference type="PANTHER" id="PTHR42946:SF1">
    <property type="entry name" value="PHOSPHOGLUCOMUTASE (ALPHA-D-GLUCOSE-1,6-BISPHOSPHATE-DEPENDENT)"/>
    <property type="match status" value="1"/>
</dbReference>
<dbReference type="InterPro" id="IPR005845">
    <property type="entry name" value="A-D-PHexomutase_a/b/a-II"/>
</dbReference>
<dbReference type="Pfam" id="PF02879">
    <property type="entry name" value="PGM_PMM_II"/>
    <property type="match status" value="1"/>
</dbReference>
<keyword evidence="5 7" id="KW-0460">Magnesium</keyword>
<proteinExistence type="inferred from homology"/>
<dbReference type="InterPro" id="IPR005843">
    <property type="entry name" value="A-D-PHexomutase_C"/>
</dbReference>
<comment type="caution">
    <text evidence="12">The sequence shown here is derived from an EMBL/GenBank/DDBJ whole genome shotgun (WGS) entry which is preliminary data.</text>
</comment>
<keyword evidence="3" id="KW-0597">Phosphoprotein</keyword>
<dbReference type="PRINTS" id="PR00509">
    <property type="entry name" value="PGMPMM"/>
</dbReference>
<dbReference type="EMBL" id="DSOK01000371">
    <property type="protein sequence ID" value="HEN16467.1"/>
    <property type="molecule type" value="Genomic_DNA"/>
</dbReference>
<dbReference type="GO" id="GO:0000287">
    <property type="term" value="F:magnesium ion binding"/>
    <property type="evidence" value="ECO:0007669"/>
    <property type="project" value="InterPro"/>
</dbReference>
<dbReference type="SUPFAM" id="SSF55957">
    <property type="entry name" value="Phosphoglucomutase, C-terminal domain"/>
    <property type="match status" value="1"/>
</dbReference>
<evidence type="ECO:0000313" key="12">
    <source>
        <dbReference type="EMBL" id="HEN16467.1"/>
    </source>
</evidence>
<dbReference type="Pfam" id="PF00408">
    <property type="entry name" value="PGM_PMM_IV"/>
    <property type="match status" value="1"/>
</dbReference>
<evidence type="ECO:0000259" key="11">
    <source>
        <dbReference type="Pfam" id="PF02880"/>
    </source>
</evidence>
<evidence type="ECO:0000259" key="9">
    <source>
        <dbReference type="Pfam" id="PF02878"/>
    </source>
</evidence>
<dbReference type="EC" id="5.4.2.10" evidence="12"/>
<evidence type="ECO:0000256" key="7">
    <source>
        <dbReference type="RuleBase" id="RU004326"/>
    </source>
</evidence>
<dbReference type="GO" id="GO:0005829">
    <property type="term" value="C:cytosol"/>
    <property type="evidence" value="ECO:0007669"/>
    <property type="project" value="TreeGrafter"/>
</dbReference>
<comment type="cofactor">
    <cofactor evidence="1">
        <name>Mg(2+)</name>
        <dbReference type="ChEBI" id="CHEBI:18420"/>
    </cofactor>
</comment>
<evidence type="ECO:0000256" key="6">
    <source>
        <dbReference type="ARBA" id="ARBA00023235"/>
    </source>
</evidence>
<dbReference type="InterPro" id="IPR016066">
    <property type="entry name" value="A-D-PHexomutase_CS"/>
</dbReference>
<organism evidence="12">
    <name type="scientific">Schlesneria paludicola</name>
    <dbReference type="NCBI Taxonomy" id="360056"/>
    <lineage>
        <taxon>Bacteria</taxon>
        <taxon>Pseudomonadati</taxon>
        <taxon>Planctomycetota</taxon>
        <taxon>Planctomycetia</taxon>
        <taxon>Planctomycetales</taxon>
        <taxon>Planctomycetaceae</taxon>
        <taxon>Schlesneria</taxon>
    </lineage>
</organism>
<comment type="similarity">
    <text evidence="2 7">Belongs to the phosphohexose mutase family.</text>
</comment>
<dbReference type="InterPro" id="IPR005844">
    <property type="entry name" value="A-D-PHexomutase_a/b/a-I"/>
</dbReference>
<dbReference type="InterPro" id="IPR005846">
    <property type="entry name" value="A-D-PHexomutase_a/b/a-III"/>
</dbReference>
<keyword evidence="6 12" id="KW-0413">Isomerase</keyword>
<dbReference type="GO" id="GO:0005975">
    <property type="term" value="P:carbohydrate metabolic process"/>
    <property type="evidence" value="ECO:0007669"/>
    <property type="project" value="InterPro"/>
</dbReference>
<dbReference type="GO" id="GO:0006048">
    <property type="term" value="P:UDP-N-acetylglucosamine biosynthetic process"/>
    <property type="evidence" value="ECO:0007669"/>
    <property type="project" value="TreeGrafter"/>
</dbReference>
<sequence>MPERILSISGLRGIVGDGLDPEYVTRFAAALGTIFDGGTVVLSRDGRNTGEMLRHAALGGLLATGCKVIDLGIASTPTCGVLVTHLQAAGGLQLTASHNPIEWNGLKPFAPIGGVFDQALGQRLLAQLDQPPAYRPWNGLGTVERFPDAVAVHLHKVLPLVNADAICRRQFRVVLDVNHGSGAVLGPKLLEALGCQVTVLGGVPDGRFEHPAEPLKENLTGLAAAVQSAGADVGFAEDPDADRLAIVDNAGRYIGEELTLALCVDHVLSRDKGPVVINSSTSRVTADIAAKYGCEFHRSHVGEANVVAKMRAVQALIGGEGNGGVIEPKVGYVRDSFVGMAYVLDGLAHRGGTLADWVDTLPKYTIIKDKLHCPRERVTAACDALRSAYPDATATEGDGLRLDWPDRWVQVRASNTEPIIRVIAEAPGDDVARVLCADAVSRAKAAVS</sequence>
<evidence type="ECO:0000259" key="8">
    <source>
        <dbReference type="Pfam" id="PF00408"/>
    </source>
</evidence>
<dbReference type="Pfam" id="PF02878">
    <property type="entry name" value="PGM_PMM_I"/>
    <property type="match status" value="1"/>
</dbReference>
<dbReference type="GO" id="GO:0008966">
    <property type="term" value="F:phosphoglucosamine mutase activity"/>
    <property type="evidence" value="ECO:0007669"/>
    <property type="project" value="UniProtKB-EC"/>
</dbReference>
<dbReference type="InterPro" id="IPR050060">
    <property type="entry name" value="Phosphoglucosamine_mutase"/>
</dbReference>
<dbReference type="Gene3D" id="3.30.310.50">
    <property type="entry name" value="Alpha-D-phosphohexomutase, C-terminal domain"/>
    <property type="match status" value="1"/>
</dbReference>
<dbReference type="InterPro" id="IPR016055">
    <property type="entry name" value="A-D-PHexomutase_a/b/a-I/II/III"/>
</dbReference>
<reference evidence="12" key="1">
    <citation type="journal article" date="2020" name="mSystems">
        <title>Genome- and Community-Level Interaction Insights into Carbon Utilization and Element Cycling Functions of Hydrothermarchaeota in Hydrothermal Sediment.</title>
        <authorList>
            <person name="Zhou Z."/>
            <person name="Liu Y."/>
            <person name="Xu W."/>
            <person name="Pan J."/>
            <person name="Luo Z.H."/>
            <person name="Li M."/>
        </authorList>
    </citation>
    <scope>NUCLEOTIDE SEQUENCE [LARGE SCALE GENOMIC DNA]</scope>
    <source>
        <strain evidence="12">SpSt-339</strain>
    </source>
</reference>
<dbReference type="PANTHER" id="PTHR42946">
    <property type="entry name" value="PHOSPHOHEXOSE MUTASE"/>
    <property type="match status" value="1"/>
</dbReference>
<accession>A0A7C2K276</accession>
<dbReference type="InterPro" id="IPR024086">
    <property type="entry name" value="GlmM_arc-type"/>
</dbReference>
<dbReference type="GO" id="GO:0004615">
    <property type="term" value="F:phosphomannomutase activity"/>
    <property type="evidence" value="ECO:0007669"/>
    <property type="project" value="TreeGrafter"/>
</dbReference>
<feature type="domain" description="Alpha-D-phosphohexomutase C-terminal" evidence="8">
    <location>
        <begin position="395"/>
        <end position="437"/>
    </location>
</feature>
<dbReference type="AlphaFoldDB" id="A0A7C2K276"/>
<feature type="domain" description="Alpha-D-phosphohexomutase alpha/beta/alpha" evidence="10">
    <location>
        <begin position="154"/>
        <end position="251"/>
    </location>
</feature>
<evidence type="ECO:0000259" key="10">
    <source>
        <dbReference type="Pfam" id="PF02879"/>
    </source>
</evidence>
<gene>
    <name evidence="12" type="primary">glmM</name>
    <name evidence="12" type="ORF">ENQ76_13480</name>
</gene>
<evidence type="ECO:0000256" key="1">
    <source>
        <dbReference type="ARBA" id="ARBA00001946"/>
    </source>
</evidence>
<evidence type="ECO:0000256" key="4">
    <source>
        <dbReference type="ARBA" id="ARBA00022723"/>
    </source>
</evidence>
<name>A0A7C2K276_9PLAN</name>